<accession>A0A2M8MBV6</accession>
<evidence type="ECO:0000313" key="4">
    <source>
        <dbReference type="EMBL" id="PJF01673.1"/>
    </source>
</evidence>
<dbReference type="InterPro" id="IPR016162">
    <property type="entry name" value="Ald_DH_N"/>
</dbReference>
<dbReference type="GO" id="GO:0009898">
    <property type="term" value="C:cytoplasmic side of plasma membrane"/>
    <property type="evidence" value="ECO:0007669"/>
    <property type="project" value="TreeGrafter"/>
</dbReference>
<dbReference type="Gene3D" id="3.40.605.10">
    <property type="entry name" value="Aldehyde Dehydrogenase, Chain A, domain 1"/>
    <property type="match status" value="1"/>
</dbReference>
<evidence type="ECO:0000256" key="1">
    <source>
        <dbReference type="ARBA" id="ARBA00023002"/>
    </source>
</evidence>
<dbReference type="Gene3D" id="3.40.309.10">
    <property type="entry name" value="Aldehyde Dehydrogenase, Chain A, domain 2"/>
    <property type="match status" value="1"/>
</dbReference>
<keyword evidence="1" id="KW-0560">Oxidoreductase</keyword>
<dbReference type="InterPro" id="IPR016161">
    <property type="entry name" value="Ald_DH/histidinol_DH"/>
</dbReference>
<keyword evidence="2" id="KW-0520">NAD</keyword>
<dbReference type="Pfam" id="PF00171">
    <property type="entry name" value="Aldedh"/>
    <property type="match status" value="1"/>
</dbReference>
<name>A0A2M8MBV6_9ACTN</name>
<dbReference type="InterPro" id="IPR050485">
    <property type="entry name" value="Proline_metab_enzyme"/>
</dbReference>
<dbReference type="PANTHER" id="PTHR42862:SF1">
    <property type="entry name" value="DELTA-1-PYRROLINE-5-CARBOXYLATE DEHYDROGENASE 2, ISOFORM A-RELATED"/>
    <property type="match status" value="1"/>
</dbReference>
<keyword evidence="5" id="KW-1185">Reference proteome</keyword>
<dbReference type="SUPFAM" id="SSF53720">
    <property type="entry name" value="ALDH-like"/>
    <property type="match status" value="1"/>
</dbReference>
<evidence type="ECO:0000256" key="2">
    <source>
        <dbReference type="ARBA" id="ARBA00023027"/>
    </source>
</evidence>
<evidence type="ECO:0000259" key="3">
    <source>
        <dbReference type="Pfam" id="PF00171"/>
    </source>
</evidence>
<proteinExistence type="predicted"/>
<feature type="domain" description="Aldehyde dehydrogenase" evidence="3">
    <location>
        <begin position="140"/>
        <end position="523"/>
    </location>
</feature>
<dbReference type="GO" id="GO:0003842">
    <property type="term" value="F:L-glutamate gamma-semialdehyde dehydrogenase activity"/>
    <property type="evidence" value="ECO:0007669"/>
    <property type="project" value="TreeGrafter"/>
</dbReference>
<dbReference type="PANTHER" id="PTHR42862">
    <property type="entry name" value="DELTA-1-PYRROLINE-5-CARBOXYLATE DEHYDROGENASE 1, ISOFORM A-RELATED"/>
    <property type="match status" value="1"/>
</dbReference>
<dbReference type="InterPro" id="IPR016163">
    <property type="entry name" value="Ald_DH_C"/>
</dbReference>
<organism evidence="4 5">
    <name type="scientific">Streptomyces carminius</name>
    <dbReference type="NCBI Taxonomy" id="2665496"/>
    <lineage>
        <taxon>Bacteria</taxon>
        <taxon>Bacillati</taxon>
        <taxon>Actinomycetota</taxon>
        <taxon>Actinomycetes</taxon>
        <taxon>Kitasatosporales</taxon>
        <taxon>Streptomycetaceae</taxon>
        <taxon>Streptomyces</taxon>
    </lineage>
</organism>
<dbReference type="AlphaFoldDB" id="A0A2M8MBV6"/>
<dbReference type="NCBIfam" id="TIGR02288">
    <property type="entry name" value="PaaN_2"/>
    <property type="match status" value="1"/>
</dbReference>
<evidence type="ECO:0000313" key="5">
    <source>
        <dbReference type="Proteomes" id="UP000230407"/>
    </source>
</evidence>
<reference evidence="4 5" key="1">
    <citation type="submission" date="2017-11" db="EMBL/GenBank/DDBJ databases">
        <title>Streptomyces carmine sp. nov., a novel actinomycete isolated from Sophora alopecuroides in Xinjiang, China.</title>
        <authorList>
            <person name="Wang Y."/>
            <person name="Luo X."/>
            <person name="Wan C."/>
            <person name="Zhang L."/>
        </authorList>
    </citation>
    <scope>NUCLEOTIDE SEQUENCE [LARGE SCALE GENOMIC DNA]</scope>
    <source>
        <strain evidence="4 5">TRM SA0054</strain>
    </source>
</reference>
<dbReference type="InterPro" id="IPR011975">
    <property type="entry name" value="PaaN_2"/>
</dbReference>
<protein>
    <submittedName>
        <fullName evidence="4">Phenylacetic acid degradation protein PaaN</fullName>
    </submittedName>
</protein>
<gene>
    <name evidence="4" type="primary">paaN</name>
    <name evidence="4" type="ORF">CUT44_02235</name>
</gene>
<dbReference type="Proteomes" id="UP000230407">
    <property type="component" value="Unassembled WGS sequence"/>
</dbReference>
<sequence length="610" mass="65205">MVVAAAPLPLPRPIVRLQYLPIPPYRHTAIPVIPAVPARPPDEELVPLTAAELVERHRPVLDRALEAIRTREYWSPYPEHPKAYGTEHGSPDAAAGKAAFEALLGRRFELDQPGTDGWVPGEVSPYGIGLGTEYPHADPDVLLPAMRAALPAWRDAGPGVRAAVCLEILARINARTHEFAHAVMHTSGQAYLMALQAGGPHAQDRGLEAVAYAYAEQTRLPGAAEWTKPQGRRDPLRLRKEFTAVPRGVALLVGCNTFPTWNGYPGLFASLATGNPVLVKPHPRAVLPLALTVRTAREVLAEAGFDPDLVALAAERDGEGVAKELAVRPEIRIVDYTGSTAFGDWLEANARQAVVFTEKAGVNTVLVDSTDDYRGMLGNLAFSLSLYSGQMCTTPQNLLIPRGGIDTDTGHRSYDEVVSDLAGAVDKLLGDDRRAVALLGAIVNPGVLERLEAAAGPDGPGELALVSRAVAHPEFPEATVRTPLVVKLDGDRPESEPVLLEECFGPVSFAVAVDSTARAVELLRRTVRERGAMTVGAYTTSPQVERLVTEACLEECAQLSLNLTGGVYVNQTAAFSDLHGSGGNPAASAALCDAAFVADRFRTVEVRRPA</sequence>
<dbReference type="EMBL" id="PGGW01000009">
    <property type="protein sequence ID" value="PJF01673.1"/>
    <property type="molecule type" value="Genomic_DNA"/>
</dbReference>
<dbReference type="GO" id="GO:0010133">
    <property type="term" value="P:L-proline catabolic process to L-glutamate"/>
    <property type="evidence" value="ECO:0007669"/>
    <property type="project" value="TreeGrafter"/>
</dbReference>
<comment type="caution">
    <text evidence="4">The sequence shown here is derived from an EMBL/GenBank/DDBJ whole genome shotgun (WGS) entry which is preliminary data.</text>
</comment>
<dbReference type="InterPro" id="IPR015590">
    <property type="entry name" value="Aldehyde_DH_dom"/>
</dbReference>
<dbReference type="FunFam" id="3.40.605.10:FF:000031">
    <property type="entry name" value="Phenylacetic acid degradation protein PaaN"/>
    <property type="match status" value="1"/>
</dbReference>